<reference evidence="2" key="1">
    <citation type="submission" date="2021-02" db="EMBL/GenBank/DDBJ databases">
        <authorList>
            <person name="Nowell W R."/>
        </authorList>
    </citation>
    <scope>NUCLEOTIDE SEQUENCE</scope>
</reference>
<dbReference type="AlphaFoldDB" id="A0A815MB57"/>
<accession>A0A815MB57</accession>
<feature type="chain" id="PRO_5033066463" evidence="1">
    <location>
        <begin position="22"/>
        <end position="77"/>
    </location>
</feature>
<gene>
    <name evidence="2" type="ORF">EDS130_LOCUS37536</name>
</gene>
<proteinExistence type="predicted"/>
<sequence>MRAPLIFTFCVVYCSSSLLLGIELVKTTSFVHPGGIHPQEQLDFVKEKVAQKEQPYFNAYLQLLNKTAQAYASNESA</sequence>
<evidence type="ECO:0000313" key="2">
    <source>
        <dbReference type="EMBL" id="CAF1421729.1"/>
    </source>
</evidence>
<protein>
    <submittedName>
        <fullName evidence="2">Uncharacterized protein</fullName>
    </submittedName>
</protein>
<name>A0A815MB57_ADIRI</name>
<feature type="signal peptide" evidence="1">
    <location>
        <begin position="1"/>
        <end position="21"/>
    </location>
</feature>
<dbReference type="OrthoDB" id="5302720at2759"/>
<organism evidence="2 3">
    <name type="scientific">Adineta ricciae</name>
    <name type="common">Rotifer</name>
    <dbReference type="NCBI Taxonomy" id="249248"/>
    <lineage>
        <taxon>Eukaryota</taxon>
        <taxon>Metazoa</taxon>
        <taxon>Spiralia</taxon>
        <taxon>Gnathifera</taxon>
        <taxon>Rotifera</taxon>
        <taxon>Eurotatoria</taxon>
        <taxon>Bdelloidea</taxon>
        <taxon>Adinetida</taxon>
        <taxon>Adinetidae</taxon>
        <taxon>Adineta</taxon>
    </lineage>
</organism>
<dbReference type="EMBL" id="CAJNOJ010000372">
    <property type="protein sequence ID" value="CAF1421729.1"/>
    <property type="molecule type" value="Genomic_DNA"/>
</dbReference>
<evidence type="ECO:0000313" key="3">
    <source>
        <dbReference type="Proteomes" id="UP000663852"/>
    </source>
</evidence>
<evidence type="ECO:0000256" key="1">
    <source>
        <dbReference type="SAM" id="SignalP"/>
    </source>
</evidence>
<comment type="caution">
    <text evidence="2">The sequence shown here is derived from an EMBL/GenBank/DDBJ whole genome shotgun (WGS) entry which is preliminary data.</text>
</comment>
<dbReference type="Proteomes" id="UP000663852">
    <property type="component" value="Unassembled WGS sequence"/>
</dbReference>
<keyword evidence="1" id="KW-0732">Signal</keyword>